<feature type="transmembrane region" description="Helical" evidence="1">
    <location>
        <begin position="75"/>
        <end position="92"/>
    </location>
</feature>
<feature type="transmembrane region" description="Helical" evidence="1">
    <location>
        <begin position="21"/>
        <end position="40"/>
    </location>
</feature>
<name>A0A0V0TCC5_9BILA</name>
<evidence type="ECO:0008006" key="4">
    <source>
        <dbReference type="Google" id="ProtNLM"/>
    </source>
</evidence>
<evidence type="ECO:0000313" key="2">
    <source>
        <dbReference type="EMBL" id="KRX36665.1"/>
    </source>
</evidence>
<accession>A0A0V0TCC5</accession>
<comment type="caution">
    <text evidence="2">The sequence shown here is derived from an EMBL/GenBank/DDBJ whole genome shotgun (WGS) entry which is preliminary data.</text>
</comment>
<dbReference type="EMBL" id="JYDJ01000350">
    <property type="protein sequence ID" value="KRX36665.1"/>
    <property type="molecule type" value="Genomic_DNA"/>
</dbReference>
<keyword evidence="3" id="KW-1185">Reference proteome</keyword>
<proteinExistence type="predicted"/>
<dbReference type="AlphaFoldDB" id="A0A0V0TCC5"/>
<evidence type="ECO:0000256" key="1">
    <source>
        <dbReference type="SAM" id="Phobius"/>
    </source>
</evidence>
<evidence type="ECO:0000313" key="3">
    <source>
        <dbReference type="Proteomes" id="UP000055048"/>
    </source>
</evidence>
<protein>
    <recommendedName>
        <fullName evidence="4">Transmembrane protein</fullName>
    </recommendedName>
</protein>
<keyword evidence="1" id="KW-0472">Membrane</keyword>
<organism evidence="2 3">
    <name type="scientific">Trichinella murrelli</name>
    <dbReference type="NCBI Taxonomy" id="144512"/>
    <lineage>
        <taxon>Eukaryota</taxon>
        <taxon>Metazoa</taxon>
        <taxon>Ecdysozoa</taxon>
        <taxon>Nematoda</taxon>
        <taxon>Enoplea</taxon>
        <taxon>Dorylaimia</taxon>
        <taxon>Trichinellida</taxon>
        <taxon>Trichinellidae</taxon>
        <taxon>Trichinella</taxon>
    </lineage>
</organism>
<reference evidence="2 3" key="1">
    <citation type="submission" date="2015-01" db="EMBL/GenBank/DDBJ databases">
        <title>Evolution of Trichinella species and genotypes.</title>
        <authorList>
            <person name="Korhonen P.K."/>
            <person name="Edoardo P."/>
            <person name="Giuseppe L.R."/>
            <person name="Gasser R.B."/>
        </authorList>
    </citation>
    <scope>NUCLEOTIDE SEQUENCE [LARGE SCALE GENOMIC DNA]</scope>
    <source>
        <strain evidence="2">ISS417</strain>
    </source>
</reference>
<keyword evidence="1" id="KW-1133">Transmembrane helix</keyword>
<keyword evidence="1" id="KW-0812">Transmembrane</keyword>
<gene>
    <name evidence="2" type="ORF">T05_12521</name>
</gene>
<sequence>MVQLCRRRFHSLGTVRSAVPAILYGVCFRISVGYTLGISGTNLRHLHSGPASRIVGVATLWSAMMSLQDVLAQRLWYYQLVTCFVLYLRCLFAEQDAVFCHQLIFL</sequence>
<dbReference type="Proteomes" id="UP000055048">
    <property type="component" value="Unassembled WGS sequence"/>
</dbReference>